<evidence type="ECO:0000313" key="2">
    <source>
        <dbReference type="EMBL" id="MBM6738795.1"/>
    </source>
</evidence>
<dbReference type="Gene3D" id="1.10.287.1060">
    <property type="entry name" value="ESAT-6-like"/>
    <property type="match status" value="1"/>
</dbReference>
<feature type="coiled-coil region" evidence="1">
    <location>
        <begin position="14"/>
        <end position="41"/>
    </location>
</feature>
<dbReference type="Proteomes" id="UP000716906">
    <property type="component" value="Unassembled WGS sequence"/>
</dbReference>
<dbReference type="SUPFAM" id="SSF140453">
    <property type="entry name" value="EsxAB dimer-like"/>
    <property type="match status" value="1"/>
</dbReference>
<reference evidence="2 3" key="1">
    <citation type="journal article" date="2021" name="Sci. Rep.">
        <title>The distribution of antibiotic resistance genes in chicken gut microbiota commensals.</title>
        <authorList>
            <person name="Juricova H."/>
            <person name="Matiasovicova J."/>
            <person name="Kubasova T."/>
            <person name="Cejkova D."/>
            <person name="Rychlik I."/>
        </authorList>
    </citation>
    <scope>NUCLEOTIDE SEQUENCE [LARGE SCALE GENOMIC DNA]</scope>
    <source>
        <strain evidence="2 3">An773</strain>
    </source>
</reference>
<organism evidence="2 3">
    <name type="scientific">Faecalicatena fissicatena</name>
    <dbReference type="NCBI Taxonomy" id="290055"/>
    <lineage>
        <taxon>Bacteria</taxon>
        <taxon>Bacillati</taxon>
        <taxon>Bacillota</taxon>
        <taxon>Clostridia</taxon>
        <taxon>Lachnospirales</taxon>
        <taxon>Lachnospiraceae</taxon>
        <taxon>Faecalicatena</taxon>
    </lineage>
</organism>
<protein>
    <submittedName>
        <fullName evidence="2">WXG100 family type VII secretion target</fullName>
    </submittedName>
</protein>
<evidence type="ECO:0000256" key="1">
    <source>
        <dbReference type="SAM" id="Coils"/>
    </source>
</evidence>
<dbReference type="EMBL" id="JACLYY010000012">
    <property type="protein sequence ID" value="MBM6738795.1"/>
    <property type="molecule type" value="Genomic_DNA"/>
</dbReference>
<comment type="caution">
    <text evidence="2">The sequence shown here is derived from an EMBL/GenBank/DDBJ whole genome shotgun (WGS) entry which is preliminary data.</text>
</comment>
<gene>
    <name evidence="2" type="ORF">H7U36_11920</name>
</gene>
<accession>A0ABS2EB10</accession>
<dbReference type="InterPro" id="IPR036689">
    <property type="entry name" value="ESAT-6-like_sf"/>
</dbReference>
<keyword evidence="1" id="KW-0175">Coiled coil</keyword>
<keyword evidence="3" id="KW-1185">Reference proteome</keyword>
<dbReference type="InterPro" id="IPR010310">
    <property type="entry name" value="T7SS_ESAT-6-like"/>
</dbReference>
<name>A0ABS2EB10_9FIRM</name>
<dbReference type="RefSeq" id="WP_033124217.1">
    <property type="nucleotide sequence ID" value="NZ_JACLYY010000012.1"/>
</dbReference>
<dbReference type="Pfam" id="PF06013">
    <property type="entry name" value="WXG100"/>
    <property type="match status" value="1"/>
</dbReference>
<evidence type="ECO:0000313" key="3">
    <source>
        <dbReference type="Proteomes" id="UP000716906"/>
    </source>
</evidence>
<proteinExistence type="predicted"/>
<sequence length="109" mass="12591">MAELVFPGTVKIDAEHLESRAELATERIARYRAQLETMNELIKNTSSYWEGEGREAYRKAFEERFRQVEDTLHMFEEYPQELMKRAGIARSTIGAAQALAEALSEFTMQ</sequence>